<dbReference type="Gene3D" id="3.80.10.10">
    <property type="entry name" value="Ribonuclease Inhibitor"/>
    <property type="match status" value="1"/>
</dbReference>
<dbReference type="Proteomes" id="UP000800036">
    <property type="component" value="Unassembled WGS sequence"/>
</dbReference>
<proteinExistence type="predicted"/>
<evidence type="ECO:0008006" key="4">
    <source>
        <dbReference type="Google" id="ProtNLM"/>
    </source>
</evidence>
<feature type="compositionally biased region" description="Low complexity" evidence="1">
    <location>
        <begin position="548"/>
        <end position="558"/>
    </location>
</feature>
<dbReference type="InterPro" id="IPR032675">
    <property type="entry name" value="LRR_dom_sf"/>
</dbReference>
<protein>
    <recommendedName>
        <fullName evidence="4">F-box domain-containing protein</fullName>
    </recommendedName>
</protein>
<dbReference type="AlphaFoldDB" id="A0A6A5VNY4"/>
<name>A0A6A5VNY4_9PLEO</name>
<sequence length="711" mass="79570">MLQLRPGRLHLSPGDAFERHQSSAQVNEEDPTYHSHGAQFDSARINQSIAFRRASLATSSRGRAYDGYEIPRLTKTPWELERYKRNSLWKRTPNDARLPQHVFKTLPREVYDCILEQLELIHLGQHQPCPSCYLKDLCSLSLTSRAWARSTTLQMYGKIWVLGHDPGYRLPKLRVAGTSRLKLLRRTLRERNTLAKVVRELHMPDLQALYCSASIEREEIVDLVASLVMACPSLERLVGFQIPYTHSFDRLSHALSRRTKLKERMWVMMDAYVEEDEDEEGITQGFYHAACDPTERFLELNANQESLSTLILHQESAKPTIDLTYRAVVGTIRQMHALRHLSLSGLSASSFSNLALTALPPDLQSLRLENLSGINDKGLQRFSSSHVVASLKSLALIDLDINRLDVVAAFISPRLPLLEGFTMSQHRAPVQYTGPDTPVFRSETLKRIHWELRSQAGPPPTLLSSFASQNPQCFPFPNGGPVACLATKLLATSIEDCFLPALERIRAPYDPEGLLQTLCKPLDTALLRSAMSLVTTPPRPTSFDQKFSTSSDSDTGSTYSLKQFLSTAPDERTDSVMGSPFSASFDSLVKDTPLTSALAPARSRLAAQARILAARRNPQMVVRVVDPEGNVCLEKSMAGYLGNVQSKIMYDLKPDRNREVVDGDVVDAHEWLAGIDDVMGEWEVAGRYGGCRHAVGGWVGRKAVEMRELFC</sequence>
<organism evidence="2 3">
    <name type="scientific">Bimuria novae-zelandiae CBS 107.79</name>
    <dbReference type="NCBI Taxonomy" id="1447943"/>
    <lineage>
        <taxon>Eukaryota</taxon>
        <taxon>Fungi</taxon>
        <taxon>Dikarya</taxon>
        <taxon>Ascomycota</taxon>
        <taxon>Pezizomycotina</taxon>
        <taxon>Dothideomycetes</taxon>
        <taxon>Pleosporomycetidae</taxon>
        <taxon>Pleosporales</taxon>
        <taxon>Massarineae</taxon>
        <taxon>Didymosphaeriaceae</taxon>
        <taxon>Bimuria</taxon>
    </lineage>
</organism>
<evidence type="ECO:0000256" key="1">
    <source>
        <dbReference type="SAM" id="MobiDB-lite"/>
    </source>
</evidence>
<gene>
    <name evidence="2" type="ORF">BU23DRAFT_595770</name>
</gene>
<reference evidence="2" key="1">
    <citation type="journal article" date="2020" name="Stud. Mycol.">
        <title>101 Dothideomycetes genomes: a test case for predicting lifestyles and emergence of pathogens.</title>
        <authorList>
            <person name="Haridas S."/>
            <person name="Albert R."/>
            <person name="Binder M."/>
            <person name="Bloem J."/>
            <person name="Labutti K."/>
            <person name="Salamov A."/>
            <person name="Andreopoulos B."/>
            <person name="Baker S."/>
            <person name="Barry K."/>
            <person name="Bills G."/>
            <person name="Bluhm B."/>
            <person name="Cannon C."/>
            <person name="Castanera R."/>
            <person name="Culley D."/>
            <person name="Daum C."/>
            <person name="Ezra D."/>
            <person name="Gonzalez J."/>
            <person name="Henrissat B."/>
            <person name="Kuo A."/>
            <person name="Liang C."/>
            <person name="Lipzen A."/>
            <person name="Lutzoni F."/>
            <person name="Magnuson J."/>
            <person name="Mondo S."/>
            <person name="Nolan M."/>
            <person name="Ohm R."/>
            <person name="Pangilinan J."/>
            <person name="Park H.-J."/>
            <person name="Ramirez L."/>
            <person name="Alfaro M."/>
            <person name="Sun H."/>
            <person name="Tritt A."/>
            <person name="Yoshinaga Y."/>
            <person name="Zwiers L.-H."/>
            <person name="Turgeon B."/>
            <person name="Goodwin S."/>
            <person name="Spatafora J."/>
            <person name="Crous P."/>
            <person name="Grigoriev I."/>
        </authorList>
    </citation>
    <scope>NUCLEOTIDE SEQUENCE</scope>
    <source>
        <strain evidence="2">CBS 107.79</strain>
    </source>
</reference>
<keyword evidence="3" id="KW-1185">Reference proteome</keyword>
<dbReference type="OrthoDB" id="3210378at2759"/>
<evidence type="ECO:0000313" key="2">
    <source>
        <dbReference type="EMBL" id="KAF1978625.1"/>
    </source>
</evidence>
<feature type="region of interest" description="Disordered" evidence="1">
    <location>
        <begin position="1"/>
        <end position="36"/>
    </location>
</feature>
<dbReference type="EMBL" id="ML976660">
    <property type="protein sequence ID" value="KAF1978625.1"/>
    <property type="molecule type" value="Genomic_DNA"/>
</dbReference>
<accession>A0A6A5VNY4</accession>
<evidence type="ECO:0000313" key="3">
    <source>
        <dbReference type="Proteomes" id="UP000800036"/>
    </source>
</evidence>
<dbReference type="SUPFAM" id="SSF52047">
    <property type="entry name" value="RNI-like"/>
    <property type="match status" value="1"/>
</dbReference>
<feature type="region of interest" description="Disordered" evidence="1">
    <location>
        <begin position="538"/>
        <end position="558"/>
    </location>
</feature>